<evidence type="ECO:0000256" key="13">
    <source>
        <dbReference type="NCBIfam" id="TIGR04265"/>
    </source>
</evidence>
<dbReference type="InterPro" id="IPR030874">
    <property type="entry name" value="Cardiolipin_synth_Firmi"/>
</dbReference>
<dbReference type="NCBIfam" id="TIGR04265">
    <property type="entry name" value="bac_cardiolipin"/>
    <property type="match status" value="1"/>
</dbReference>
<dbReference type="InterPro" id="IPR027379">
    <property type="entry name" value="CLS_N"/>
</dbReference>
<dbReference type="PROSITE" id="PS50035">
    <property type="entry name" value="PLD"/>
    <property type="match status" value="2"/>
</dbReference>
<comment type="catalytic activity">
    <reaction evidence="12">
        <text>2 a 1,2-diacyl-sn-glycero-3-phospho-(1'-sn-glycerol) = a cardiolipin + glycerol</text>
        <dbReference type="Rhea" id="RHEA:31451"/>
        <dbReference type="ChEBI" id="CHEBI:17754"/>
        <dbReference type="ChEBI" id="CHEBI:62237"/>
        <dbReference type="ChEBI" id="CHEBI:64716"/>
    </reaction>
</comment>
<keyword evidence="4 12" id="KW-0808">Transferase</keyword>
<evidence type="ECO:0000256" key="9">
    <source>
        <dbReference type="ARBA" id="ARBA00023136"/>
    </source>
</evidence>
<feature type="domain" description="PLD phosphodiesterase" evidence="14">
    <location>
        <begin position="391"/>
        <end position="418"/>
    </location>
</feature>
<comment type="caution">
    <text evidence="15">The sequence shown here is derived from an EMBL/GenBank/DDBJ whole genome shotgun (WGS) entry which is preliminary data.</text>
</comment>
<keyword evidence="11 12" id="KW-1208">Phospholipid metabolism</keyword>
<keyword evidence="6" id="KW-0677">Repeat</keyword>
<evidence type="ECO:0000256" key="8">
    <source>
        <dbReference type="ARBA" id="ARBA00023098"/>
    </source>
</evidence>
<dbReference type="HAMAP" id="MF_01916">
    <property type="entry name" value="Cardiolipin_synth_Cls"/>
    <property type="match status" value="1"/>
</dbReference>
<evidence type="ECO:0000256" key="5">
    <source>
        <dbReference type="ARBA" id="ARBA00022692"/>
    </source>
</evidence>
<proteinExistence type="inferred from homology"/>
<dbReference type="CDD" id="cd09110">
    <property type="entry name" value="PLDc_CLS_1"/>
    <property type="match status" value="1"/>
</dbReference>
<dbReference type="GO" id="GO:0008808">
    <property type="term" value="F:cardiolipin synthase activity"/>
    <property type="evidence" value="ECO:0007669"/>
    <property type="project" value="UniProtKB-UniRule"/>
</dbReference>
<evidence type="ECO:0000256" key="7">
    <source>
        <dbReference type="ARBA" id="ARBA00022989"/>
    </source>
</evidence>
<dbReference type="GO" id="GO:0005886">
    <property type="term" value="C:plasma membrane"/>
    <property type="evidence" value="ECO:0007669"/>
    <property type="project" value="UniProtKB-SubCell"/>
</dbReference>
<evidence type="ECO:0000256" key="2">
    <source>
        <dbReference type="ARBA" id="ARBA00022475"/>
    </source>
</evidence>
<comment type="function">
    <text evidence="12">Catalyzes the reversible phosphatidyl group transfer from one phosphatidylglycerol molecule to another to form cardiolipin (CL) (diphosphatidylglycerol) and glycerol.</text>
</comment>
<comment type="caution">
    <text evidence="12">Lacks conserved residue(s) required for the propagation of feature annotation.</text>
</comment>
<evidence type="ECO:0000256" key="11">
    <source>
        <dbReference type="ARBA" id="ARBA00023264"/>
    </source>
</evidence>
<keyword evidence="2 12" id="KW-1003">Cell membrane</keyword>
<dbReference type="PANTHER" id="PTHR21248">
    <property type="entry name" value="CARDIOLIPIN SYNTHASE"/>
    <property type="match status" value="1"/>
</dbReference>
<sequence length="478" mass="54298">MTTMIIIILSLILVINTIGAVITVFRQSRDIAATWAWLLVLILLPVIGFGFYLFFGKKLSAEHLYDLRTQAKLGIDERVTQQKAELRQRRKQNHHSSTPEIQSLINLFLVSNTAVLTQENKVSVLTDTTTAQERLLADMSRARDHIHLEYYAFFDDPFGHILIKTLAYKAYQGVKVRVIYDGFGSQKVPRSFFKPLEEAGGQVTPFFSSRFRFINFRLNFRNHRQLVVIDGNTAYLGNFNQHSVDTHLPVRDTRLRVSGDGVLSFQSRFFMDWNAATQRQKVYYSQHYFPSSVEHGKTSMQLVSGGPDRDLPEIKLGFLKLIAAAKKRLWIQTPFFIPDDSVLAALILAINSGVTVKIMIPEKAKHSLVQHANLYYARQIVKAGGQIYLYKASAFRARTMMVDGQLSAVGTANLDIRSFKLNFETTSFLYDPALTNTLELTFQRDLKASVPLTKQQLNAQTTNQRLSQDLARLLAPIL</sequence>
<gene>
    <name evidence="15" type="primary">clsA_1</name>
    <name evidence="15" type="ORF">LAS9267_00307</name>
</gene>
<keyword evidence="8 12" id="KW-0443">Lipid metabolism</keyword>
<dbReference type="InterPro" id="IPR001736">
    <property type="entry name" value="PLipase_D/transphosphatidylase"/>
</dbReference>
<dbReference type="EC" id="2.7.8.-" evidence="12 13"/>
<evidence type="ECO:0000313" key="15">
    <source>
        <dbReference type="EMBL" id="SPE18796.1"/>
    </source>
</evidence>
<dbReference type="RefSeq" id="WP_105300016.1">
    <property type="nucleotide sequence ID" value="NZ_CP025136.1"/>
</dbReference>
<feature type="active site" evidence="12">
    <location>
        <position position="223"/>
    </location>
</feature>
<dbReference type="GO" id="GO:0032049">
    <property type="term" value="P:cardiolipin biosynthetic process"/>
    <property type="evidence" value="ECO:0007669"/>
    <property type="project" value="UniProtKB-UniRule"/>
</dbReference>
<keyword evidence="3 12" id="KW-0444">Lipid biosynthesis</keyword>
<accession>A0AAE8J3E7</accession>
<keyword evidence="5 12" id="KW-0812">Transmembrane</keyword>
<keyword evidence="9 12" id="KW-0472">Membrane</keyword>
<dbReference type="Proteomes" id="UP000239650">
    <property type="component" value="Unassembled WGS sequence"/>
</dbReference>
<reference evidence="15 16" key="1">
    <citation type="submission" date="2018-02" db="EMBL/GenBank/DDBJ databases">
        <authorList>
            <person name="Rodrigo-Torres L."/>
            <person name="Arahal R. D."/>
            <person name="Lucena T."/>
        </authorList>
    </citation>
    <scope>NUCLEOTIDE SEQUENCE [LARGE SCALE GENOMIC DNA]</scope>
    <source>
        <strain evidence="15 16">CECT 9267</strain>
    </source>
</reference>
<evidence type="ECO:0000256" key="12">
    <source>
        <dbReference type="HAMAP-Rule" id="MF_01916"/>
    </source>
</evidence>
<dbReference type="Gene3D" id="3.30.870.10">
    <property type="entry name" value="Endonuclease Chain A"/>
    <property type="match status" value="2"/>
</dbReference>
<dbReference type="CDD" id="cd09112">
    <property type="entry name" value="PLDc_CLS_2"/>
    <property type="match status" value="1"/>
</dbReference>
<dbReference type="AlphaFoldDB" id="A0AAE8J3E7"/>
<comment type="subcellular location">
    <subcellularLocation>
        <location evidence="1 12">Cell membrane</location>
        <topology evidence="1 12">Multi-pass membrane protein</topology>
    </subcellularLocation>
</comment>
<dbReference type="SUPFAM" id="SSF56024">
    <property type="entry name" value="Phospholipase D/nuclease"/>
    <property type="match status" value="2"/>
</dbReference>
<feature type="active site" evidence="12">
    <location>
        <position position="230"/>
    </location>
</feature>
<feature type="transmembrane region" description="Helical" evidence="12">
    <location>
        <begin position="35"/>
        <end position="55"/>
    </location>
</feature>
<comment type="similarity">
    <text evidence="12">Belongs to the phospholipase D family. Cardiolipin synthase subfamily.</text>
</comment>
<name>A0AAE8J3E7_LATSK</name>
<evidence type="ECO:0000256" key="4">
    <source>
        <dbReference type="ARBA" id="ARBA00022679"/>
    </source>
</evidence>
<dbReference type="Pfam" id="PF13396">
    <property type="entry name" value="PLDc_N"/>
    <property type="match status" value="1"/>
</dbReference>
<feature type="active site" evidence="12">
    <location>
        <position position="403"/>
    </location>
</feature>
<feature type="domain" description="PLD phosphodiesterase" evidence="14">
    <location>
        <begin position="218"/>
        <end position="240"/>
    </location>
</feature>
<dbReference type="InterPro" id="IPR022924">
    <property type="entry name" value="Cardiolipin_synthase"/>
</dbReference>
<evidence type="ECO:0000256" key="1">
    <source>
        <dbReference type="ARBA" id="ARBA00004651"/>
    </source>
</evidence>
<evidence type="ECO:0000259" key="14">
    <source>
        <dbReference type="PROSITE" id="PS50035"/>
    </source>
</evidence>
<keyword evidence="10 12" id="KW-0594">Phospholipid biosynthesis</keyword>
<evidence type="ECO:0000313" key="16">
    <source>
        <dbReference type="Proteomes" id="UP000239650"/>
    </source>
</evidence>
<organism evidence="15 16">
    <name type="scientific">Latilactobacillus sakei</name>
    <name type="common">Lactobacillus sakei</name>
    <dbReference type="NCBI Taxonomy" id="1599"/>
    <lineage>
        <taxon>Bacteria</taxon>
        <taxon>Bacillati</taxon>
        <taxon>Bacillota</taxon>
        <taxon>Bacilli</taxon>
        <taxon>Lactobacillales</taxon>
        <taxon>Lactobacillaceae</taxon>
        <taxon>Latilactobacillus</taxon>
    </lineage>
</organism>
<dbReference type="InterPro" id="IPR025202">
    <property type="entry name" value="PLD-like_dom"/>
</dbReference>
<dbReference type="PANTHER" id="PTHR21248:SF22">
    <property type="entry name" value="PHOSPHOLIPASE D"/>
    <property type="match status" value="1"/>
</dbReference>
<evidence type="ECO:0000256" key="10">
    <source>
        <dbReference type="ARBA" id="ARBA00023209"/>
    </source>
</evidence>
<keyword evidence="7 12" id="KW-1133">Transmembrane helix</keyword>
<protein>
    <recommendedName>
        <fullName evidence="12 13">Cardiolipin synthase</fullName>
        <shortName evidence="12">CL synthase</shortName>
        <ecNumber evidence="12 13">2.7.8.-</ecNumber>
    </recommendedName>
</protein>
<dbReference type="Pfam" id="PF13091">
    <property type="entry name" value="PLDc_2"/>
    <property type="match status" value="2"/>
</dbReference>
<evidence type="ECO:0000256" key="3">
    <source>
        <dbReference type="ARBA" id="ARBA00022516"/>
    </source>
</evidence>
<dbReference type="EMBL" id="OKRC01000001">
    <property type="protein sequence ID" value="SPE18796.1"/>
    <property type="molecule type" value="Genomic_DNA"/>
</dbReference>
<evidence type="ECO:0000256" key="6">
    <source>
        <dbReference type="ARBA" id="ARBA00022737"/>
    </source>
</evidence>